<sequence length="990" mass="111992">MFRRFHLMPAHLAPLAAGARGLSMGTIINTVKSKNLFDPKLVDTTTKYYLDNFSNTTYSNHFSDADIAMHIQGVLTAEARQRIGDSFVYVHETPSDVFYLCGNSPAQRVEMVRRVASFVSRTDGPKDHGTVTRSYVSADRKMAIFYASYEKYVNPNPPQGECSLDVVGTDAYLRSLDPEVRKIHQKVMDRVTKSVYPVYEIFEKDGALNFTMASFTERTNHIASLLSVFHEIKGIEVFRSTSYTFSNHINIYSFQMVGVTPEQIQERASFVGLIPNRPSTALTRMHQEGQLTVEEAVYLDSALIFSSYFTTLPKSDDYVHLMTIVAKEANGANRLNNLRRELSQEVVSERYTSWMLSLYPEFGKALYKDFKKGSTAESRAAILSEIEKRLRDDQRPPFDLSIFKGILKFNAMVLKHNFYKTDKAALCYRMSPEFMRESDFSVIPYAVFLFVGSQWRGFHIRFTDISRGGVRMIISKPNTYAKNKRSVFQENYNLAFTQNLKNKDIPEGGAKGTILVASRYLTQFAPVRCRHIFLQYVDSMMDCILPAEKGVVDNLKKEEIIFLGPDENTAGTFPAAGALYSKARGFKSWKSFTTGKDASLGGIPHDEYGMTTHSVRAYVEGVYSKLGLDGSKLKKFQTGGPDGDLGSNEIKRSTEIYIGLVDISASLHDPNGLNKEELLRLATERLPLRHFNKSKLSKDGFLVLTEEKNVKLPDGTVVEDGARFRDEFHFLPYSNGDVFVPCGGRPRSVTLDNVGRFLRIPDADGEGMLAGKFEKIPKEQLKFKYIIEGANLFITQDARVALERCGVVLFKDASTNKGGVTSSSLEVYAGLCLSDEEHAKHMCVHKGQPVPEFYKKYVEEIKDRIQENARLEFNAIWAESLKDPKTPRIYIADRLSQKNVNMRANMLNSDLFENKQLVRYILKEYTPKTILELVDIDTIMQRVPVGYQHAICAMSLVSKYVYSSGLHANEFDFFKYMNMMANNAQAQSKV</sequence>
<dbReference type="GO" id="GO:0005739">
    <property type="term" value="C:mitochondrion"/>
    <property type="evidence" value="ECO:0007669"/>
    <property type="project" value="TreeGrafter"/>
</dbReference>
<dbReference type="Pfam" id="PF00208">
    <property type="entry name" value="ELFV_dehydrog"/>
    <property type="match status" value="1"/>
</dbReference>
<dbReference type="PANTHER" id="PTHR11606">
    <property type="entry name" value="GLUTAMATE DEHYDROGENASE"/>
    <property type="match status" value="1"/>
</dbReference>
<evidence type="ECO:0000259" key="5">
    <source>
        <dbReference type="SMART" id="SM00839"/>
    </source>
</evidence>
<keyword evidence="2 6" id="KW-0560">Oxidoreductase</keyword>
<dbReference type="InterPro" id="IPR036291">
    <property type="entry name" value="NAD(P)-bd_dom_sf"/>
</dbReference>
<feature type="chain" id="PRO_5005713441" evidence="4">
    <location>
        <begin position="22"/>
        <end position="990"/>
    </location>
</feature>
<protein>
    <submittedName>
        <fullName evidence="6">Glutamate dehydrogenase</fullName>
        <ecNumber evidence="6">1.4.1.2</ecNumber>
    </submittedName>
</protein>
<dbReference type="InterPro" id="IPR006096">
    <property type="entry name" value="Glu/Leu/Phe/Val/Trp_DH_C"/>
</dbReference>
<organism evidence="6">
    <name type="scientific">Angomonas desouzai</name>
    <dbReference type="NCBI Taxonomy" id="59800"/>
    <lineage>
        <taxon>Eukaryota</taxon>
        <taxon>Discoba</taxon>
        <taxon>Euglenozoa</taxon>
        <taxon>Kinetoplastea</taxon>
        <taxon>Metakinetoplastina</taxon>
        <taxon>Trypanosomatida</taxon>
        <taxon>Trypanosomatidae</taxon>
        <taxon>Strigomonadinae</taxon>
        <taxon>Angomonas</taxon>
    </lineage>
</organism>
<feature type="domain" description="Glutamate/phenylalanine/leucine/valine/L-tryptophan dehydrogenase C-terminal" evidence="5">
    <location>
        <begin position="602"/>
        <end position="882"/>
    </location>
</feature>
<dbReference type="EMBL" id="KC584034">
    <property type="protein sequence ID" value="AGT02762.1"/>
    <property type="molecule type" value="Genomic_DNA"/>
</dbReference>
<feature type="signal peptide" evidence="4">
    <location>
        <begin position="1"/>
        <end position="21"/>
    </location>
</feature>
<keyword evidence="4" id="KW-0732">Signal</keyword>
<dbReference type="PANTHER" id="PTHR11606:SF24">
    <property type="entry name" value="NAD-SPECIFIC GLUTAMATE DEHYDROGENASE"/>
    <property type="match status" value="1"/>
</dbReference>
<accession>U5KLE5</accession>
<evidence type="ECO:0000313" key="6">
    <source>
        <dbReference type="EMBL" id="AGT02762.1"/>
    </source>
</evidence>
<dbReference type="SMART" id="SM00839">
    <property type="entry name" value="ELFV_dehydrog"/>
    <property type="match status" value="1"/>
</dbReference>
<reference evidence="6" key="1">
    <citation type="submission" date="2013-02" db="EMBL/GenBank/DDBJ databases">
        <title>Genomic Cooperation Between Trypanosomatids and Their Bacterial Endosymbionts in the Synthesis of Essential Amino Acids Heavily Influenced by Multiple Lateral Gene Transfer Events.</title>
        <authorList>
            <person name="Alves J.M.P."/>
            <person name="Klein C."/>
            <person name="Maia da Silva F."/>
            <person name="Costa Martins A.G."/>
            <person name="Serrano M.G."/>
            <person name="Buck G.A."/>
            <person name="Vasconcelos A.T.R."/>
            <person name="France-Sagot M."/>
            <person name="Teixeira M.M.G."/>
            <person name="Motta M.C.M."/>
            <person name="Camargo E.P."/>
        </authorList>
    </citation>
    <scope>NUCLEOTIDE SEQUENCE</scope>
</reference>
<dbReference type="AlphaFoldDB" id="U5KLE5"/>
<dbReference type="SUPFAM" id="SSF51735">
    <property type="entry name" value="NAD(P)-binding Rossmann-fold domains"/>
    <property type="match status" value="1"/>
</dbReference>
<evidence type="ECO:0000256" key="1">
    <source>
        <dbReference type="ARBA" id="ARBA00006382"/>
    </source>
</evidence>
<proteinExistence type="inferred from homology"/>
<comment type="similarity">
    <text evidence="1">Belongs to the Glu/Leu/Phe/Val dehydrogenases family.</text>
</comment>
<name>U5KLE5_9TRYP</name>
<dbReference type="EC" id="1.4.1.2" evidence="6"/>
<dbReference type="Gene3D" id="3.40.50.720">
    <property type="entry name" value="NAD(P)-binding Rossmann-like Domain"/>
    <property type="match status" value="1"/>
</dbReference>
<dbReference type="InterPro" id="IPR046346">
    <property type="entry name" value="Aminoacid_DH-like_N_sf"/>
</dbReference>
<dbReference type="GO" id="GO:0004352">
    <property type="term" value="F:glutamate dehydrogenase (NAD+) activity"/>
    <property type="evidence" value="ECO:0007669"/>
    <property type="project" value="UniProtKB-EC"/>
</dbReference>
<evidence type="ECO:0000256" key="4">
    <source>
        <dbReference type="SAM" id="SignalP"/>
    </source>
</evidence>
<keyword evidence="3" id="KW-0520">NAD</keyword>
<dbReference type="SUPFAM" id="SSF53223">
    <property type="entry name" value="Aminoacid dehydrogenase-like, N-terminal domain"/>
    <property type="match status" value="1"/>
</dbReference>
<evidence type="ECO:0000256" key="3">
    <source>
        <dbReference type="ARBA" id="ARBA00023027"/>
    </source>
</evidence>
<dbReference type="GO" id="GO:0006538">
    <property type="term" value="P:L-glutamate catabolic process"/>
    <property type="evidence" value="ECO:0007669"/>
    <property type="project" value="TreeGrafter"/>
</dbReference>
<evidence type="ECO:0000256" key="2">
    <source>
        <dbReference type="ARBA" id="ARBA00023002"/>
    </source>
</evidence>